<evidence type="ECO:0000313" key="2">
    <source>
        <dbReference type="Proteomes" id="UP000805649"/>
    </source>
</evidence>
<organism evidence="1 2">
    <name type="scientific">Colletotrichum truncatum</name>
    <name type="common">Anthracnose fungus</name>
    <name type="synonym">Colletotrichum capsici</name>
    <dbReference type="NCBI Taxonomy" id="5467"/>
    <lineage>
        <taxon>Eukaryota</taxon>
        <taxon>Fungi</taxon>
        <taxon>Dikarya</taxon>
        <taxon>Ascomycota</taxon>
        <taxon>Pezizomycotina</taxon>
        <taxon>Sordariomycetes</taxon>
        <taxon>Hypocreomycetidae</taxon>
        <taxon>Glomerellales</taxon>
        <taxon>Glomerellaceae</taxon>
        <taxon>Colletotrichum</taxon>
        <taxon>Colletotrichum truncatum species complex</taxon>
    </lineage>
</organism>
<dbReference type="Proteomes" id="UP000805649">
    <property type="component" value="Unassembled WGS sequence"/>
</dbReference>
<dbReference type="EMBL" id="VUJX02000002">
    <property type="protein sequence ID" value="KAL0940959.1"/>
    <property type="molecule type" value="Genomic_DNA"/>
</dbReference>
<gene>
    <name evidence="1" type="ORF">CTRU02_203722</name>
</gene>
<protein>
    <submittedName>
        <fullName evidence="1">Uncharacterized protein</fullName>
    </submittedName>
</protein>
<accession>A0ACC3ZA49</accession>
<evidence type="ECO:0000313" key="1">
    <source>
        <dbReference type="EMBL" id="KAL0940959.1"/>
    </source>
</evidence>
<comment type="caution">
    <text evidence="1">The sequence shown here is derived from an EMBL/GenBank/DDBJ whole genome shotgun (WGS) entry which is preliminary data.</text>
</comment>
<sequence length="70" mass="7721">MPTLQGSFSPYAPRRRRSPRVVITWVGVWLLVLALTWWFATRQSAAADMASSYADAVIKGKELPLEAGGD</sequence>
<reference evidence="1 2" key="1">
    <citation type="journal article" date="2020" name="Phytopathology">
        <title>Genome Sequence Resources of Colletotrichum truncatum, C. plurivorum, C. musicola, and C. sojae: Four Species Pathogenic to Soybean (Glycine max).</title>
        <authorList>
            <person name="Rogerio F."/>
            <person name="Boufleur T.R."/>
            <person name="Ciampi-Guillardi M."/>
            <person name="Sukno S.A."/>
            <person name="Thon M.R."/>
            <person name="Massola Junior N.S."/>
            <person name="Baroncelli R."/>
        </authorList>
    </citation>
    <scope>NUCLEOTIDE SEQUENCE [LARGE SCALE GENOMIC DNA]</scope>
    <source>
        <strain evidence="1 2">CMES1059</strain>
    </source>
</reference>
<keyword evidence="2" id="KW-1185">Reference proteome</keyword>
<proteinExistence type="predicted"/>
<name>A0ACC3ZA49_COLTU</name>